<feature type="domain" description="Amidase" evidence="2">
    <location>
        <begin position="39"/>
        <end position="463"/>
    </location>
</feature>
<feature type="region of interest" description="Disordered" evidence="1">
    <location>
        <begin position="195"/>
        <end position="214"/>
    </location>
</feature>
<dbReference type="EMBL" id="BRXW01000065">
    <property type="protein sequence ID" value="GMI03957.1"/>
    <property type="molecule type" value="Genomic_DNA"/>
</dbReference>
<dbReference type="AlphaFoldDB" id="A0A9W7C8T5"/>
<dbReference type="Gene3D" id="3.90.1300.10">
    <property type="entry name" value="Amidase signature (AS) domain"/>
    <property type="match status" value="1"/>
</dbReference>
<dbReference type="PANTHER" id="PTHR43372:SF4">
    <property type="entry name" value="FATTY-ACID AMIDE HYDROLASE 2"/>
    <property type="match status" value="1"/>
</dbReference>
<dbReference type="InterPro" id="IPR023631">
    <property type="entry name" value="Amidase_dom"/>
</dbReference>
<organism evidence="3 4">
    <name type="scientific">Triparma laevis f. longispina</name>
    <dbReference type="NCBI Taxonomy" id="1714387"/>
    <lineage>
        <taxon>Eukaryota</taxon>
        <taxon>Sar</taxon>
        <taxon>Stramenopiles</taxon>
        <taxon>Ochrophyta</taxon>
        <taxon>Bolidophyceae</taxon>
        <taxon>Parmales</taxon>
        <taxon>Triparmaceae</taxon>
        <taxon>Triparma</taxon>
    </lineage>
</organism>
<gene>
    <name evidence="3" type="ORF">TrLO_g6710</name>
</gene>
<dbReference type="PANTHER" id="PTHR43372">
    <property type="entry name" value="FATTY-ACID AMIDE HYDROLASE"/>
    <property type="match status" value="1"/>
</dbReference>
<sequence length="483" mass="51145">MSSNLTIAALVSLIASDDSPVTSASVTSSLLQSISFSSNNSVVIINPDALTQAQNIDAKSSLVKRKLPLCGVPFTIKLHIDVANLTSSNGIREHTPTSNAPVVQALLDAGAIILGKTNIPVTCADYQSYNPHFGATLNPLDPTVSPGGSSGGSASAVAECLTSCCLGTDIGGSVRVPASFCGVFSHKPSWGIISKGQGSSTNAPKDMSTTGPITRNSEDLKIVFEVLASNQSSGREQYSGLKNAILPPSILPSNNSLANVSVAVWSDDESCPVDSSVSSAISKTVALLKTQGASVTFTKPAFDSEHMLKVYRVAVAAAMASEATPETLSQFAAEANTNDEAKWMIASHQAWLANEKLRAEIKKAYSTLFQSYDILLTPTFPCPAFPHDRTDANQPFWRESSRTLDIVRADGEKIALPYFRGCFWPSVANLPLLPATSFPVYVENSLPVGLQAVGRELGDRTTLEFVRLVEKAGVEGVAQYKSK</sequence>
<evidence type="ECO:0000259" key="2">
    <source>
        <dbReference type="Pfam" id="PF01425"/>
    </source>
</evidence>
<dbReference type="Pfam" id="PF01425">
    <property type="entry name" value="Amidase"/>
    <property type="match status" value="1"/>
</dbReference>
<evidence type="ECO:0000313" key="3">
    <source>
        <dbReference type="EMBL" id="GMI03957.1"/>
    </source>
</evidence>
<evidence type="ECO:0000313" key="4">
    <source>
        <dbReference type="Proteomes" id="UP001165122"/>
    </source>
</evidence>
<proteinExistence type="predicted"/>
<accession>A0A9W7C8T5</accession>
<reference evidence="4" key="1">
    <citation type="journal article" date="2023" name="Commun. Biol.">
        <title>Genome analysis of Parmales, the sister group of diatoms, reveals the evolutionary specialization of diatoms from phago-mixotrophs to photoautotrophs.</title>
        <authorList>
            <person name="Ban H."/>
            <person name="Sato S."/>
            <person name="Yoshikawa S."/>
            <person name="Yamada K."/>
            <person name="Nakamura Y."/>
            <person name="Ichinomiya M."/>
            <person name="Sato N."/>
            <person name="Blanc-Mathieu R."/>
            <person name="Endo H."/>
            <person name="Kuwata A."/>
            <person name="Ogata H."/>
        </authorList>
    </citation>
    <scope>NUCLEOTIDE SEQUENCE [LARGE SCALE GENOMIC DNA]</scope>
    <source>
        <strain evidence="4">NIES 3700</strain>
    </source>
</reference>
<dbReference type="InterPro" id="IPR036928">
    <property type="entry name" value="AS_sf"/>
</dbReference>
<dbReference type="InterPro" id="IPR052739">
    <property type="entry name" value="FAAH2"/>
</dbReference>
<dbReference type="OrthoDB" id="566138at2759"/>
<keyword evidence="4" id="KW-1185">Reference proteome</keyword>
<protein>
    <recommendedName>
        <fullName evidence="2">Amidase domain-containing protein</fullName>
    </recommendedName>
</protein>
<dbReference type="GO" id="GO:0012505">
    <property type="term" value="C:endomembrane system"/>
    <property type="evidence" value="ECO:0007669"/>
    <property type="project" value="TreeGrafter"/>
</dbReference>
<dbReference type="Proteomes" id="UP001165122">
    <property type="component" value="Unassembled WGS sequence"/>
</dbReference>
<dbReference type="SUPFAM" id="SSF75304">
    <property type="entry name" value="Amidase signature (AS) enzymes"/>
    <property type="match status" value="1"/>
</dbReference>
<comment type="caution">
    <text evidence="3">The sequence shown here is derived from an EMBL/GenBank/DDBJ whole genome shotgun (WGS) entry which is preliminary data.</text>
</comment>
<name>A0A9W7C8T5_9STRA</name>
<evidence type="ECO:0000256" key="1">
    <source>
        <dbReference type="SAM" id="MobiDB-lite"/>
    </source>
</evidence>
<feature type="compositionally biased region" description="Polar residues" evidence="1">
    <location>
        <begin position="196"/>
        <end position="214"/>
    </location>
</feature>